<comment type="caution">
    <text evidence="2">The sequence shown here is derived from an EMBL/GenBank/DDBJ whole genome shotgun (WGS) entry which is preliminary data.</text>
</comment>
<dbReference type="Gene3D" id="3.90.950.20">
    <property type="entry name" value="CinA-like"/>
    <property type="match status" value="1"/>
</dbReference>
<dbReference type="Proteomes" id="UP000054023">
    <property type="component" value="Unassembled WGS sequence"/>
</dbReference>
<dbReference type="Pfam" id="PF02464">
    <property type="entry name" value="CinA"/>
    <property type="match status" value="1"/>
</dbReference>
<dbReference type="STRING" id="317018.AVL63_12130"/>
<evidence type="ECO:0000259" key="1">
    <source>
        <dbReference type="Pfam" id="PF02464"/>
    </source>
</evidence>
<keyword evidence="4" id="KW-1185">Reference proteome</keyword>
<proteinExistence type="predicted"/>
<dbReference type="AlphaFoldDB" id="A0A0W8IIK4"/>
<protein>
    <submittedName>
        <fullName evidence="2">Competence protein</fullName>
    </submittedName>
    <submittedName>
        <fullName evidence="3">Nicotinamide-nucleotide amidase</fullName>
        <ecNumber evidence="3">3.5.1.42</ecNumber>
    </submittedName>
</protein>
<evidence type="ECO:0000313" key="4">
    <source>
        <dbReference type="Proteomes" id="UP000054023"/>
    </source>
</evidence>
<dbReference type="OrthoDB" id="1253990at2"/>
<reference evidence="3 5" key="3">
    <citation type="submission" date="2020-08" db="EMBL/GenBank/DDBJ databases">
        <title>Sequencing the genomes of 1000 actinobacteria strains.</title>
        <authorList>
            <person name="Klenk H.-P."/>
        </authorList>
    </citation>
    <scope>NUCLEOTIDE SEQUENCE [LARGE SCALE GENOMIC DNA]</scope>
    <source>
        <strain evidence="3 5">DSM 19081</strain>
    </source>
</reference>
<dbReference type="GO" id="GO:0019159">
    <property type="term" value="F:nicotinamide-nucleotide amidase activity"/>
    <property type="evidence" value="ECO:0007669"/>
    <property type="project" value="UniProtKB-EC"/>
</dbReference>
<dbReference type="EMBL" id="LQBM01000002">
    <property type="protein sequence ID" value="KUG59809.1"/>
    <property type="molecule type" value="Genomic_DNA"/>
</dbReference>
<dbReference type="SUPFAM" id="SSF142433">
    <property type="entry name" value="CinA-like"/>
    <property type="match status" value="1"/>
</dbReference>
<name>A0A0W8IIK4_9MICC</name>
<organism evidence="2 4">
    <name type="scientific">Nesterenkonia jeotgali</name>
    <dbReference type="NCBI Taxonomy" id="317018"/>
    <lineage>
        <taxon>Bacteria</taxon>
        <taxon>Bacillati</taxon>
        <taxon>Actinomycetota</taxon>
        <taxon>Actinomycetes</taxon>
        <taxon>Micrococcales</taxon>
        <taxon>Micrococcaceae</taxon>
        <taxon>Nesterenkonia</taxon>
    </lineage>
</organism>
<dbReference type="InterPro" id="IPR036653">
    <property type="entry name" value="CinA-like_C"/>
</dbReference>
<dbReference type="Proteomes" id="UP000546252">
    <property type="component" value="Unassembled WGS sequence"/>
</dbReference>
<reference evidence="4" key="2">
    <citation type="submission" date="2015-12" db="EMBL/GenBank/DDBJ databases">
        <authorList>
            <person name="Nair G.R."/>
            <person name="Kaur G."/>
            <person name="Mayilraj S."/>
        </authorList>
    </citation>
    <scope>NUCLEOTIDE SEQUENCE [LARGE SCALE GENOMIC DNA]</scope>
    <source>
        <strain evidence="4">CD08_7</strain>
    </source>
</reference>
<dbReference type="EMBL" id="JACJIH010000001">
    <property type="protein sequence ID" value="MBA8921849.1"/>
    <property type="molecule type" value="Genomic_DNA"/>
</dbReference>
<sequence length="162" mass="16649">MDRVAELEEQAAEIAAAVGRLLAERGLTLAVAESLTGGKLADPFAAAKGSGEWFAGGVVTYQTMSKHRVLNVPEGPVISEEAVRSMTQGVTAMFDADAGVAASGAGGPEGQEGQPPGTTWLAASVSGTTTTELRHFSGEPPEILAQTQLYCLRLLHSLLAAA</sequence>
<accession>A0A0W8IIK4</accession>
<dbReference type="EC" id="3.5.1.42" evidence="3"/>
<feature type="domain" description="CinA C-terminal" evidence="1">
    <location>
        <begin position="13"/>
        <end position="158"/>
    </location>
</feature>
<reference evidence="2" key="1">
    <citation type="submission" date="2015-12" db="EMBL/GenBank/DDBJ databases">
        <authorList>
            <person name="Shamseldin A."/>
            <person name="Moawad H."/>
            <person name="Abd El-Rahim W.M."/>
            <person name="Sadowsky M.J."/>
        </authorList>
    </citation>
    <scope>NUCLEOTIDE SEQUENCE [LARGE SCALE GENOMIC DNA]</scope>
    <source>
        <strain evidence="2">CD08_7</strain>
    </source>
</reference>
<dbReference type="InterPro" id="IPR008136">
    <property type="entry name" value="CinA_C"/>
</dbReference>
<evidence type="ECO:0000313" key="3">
    <source>
        <dbReference type="EMBL" id="MBA8921849.1"/>
    </source>
</evidence>
<evidence type="ECO:0000313" key="2">
    <source>
        <dbReference type="EMBL" id="KUG59809.1"/>
    </source>
</evidence>
<dbReference type="NCBIfam" id="TIGR00199">
    <property type="entry name" value="PncC_domain"/>
    <property type="match status" value="1"/>
</dbReference>
<evidence type="ECO:0000313" key="5">
    <source>
        <dbReference type="Proteomes" id="UP000546252"/>
    </source>
</evidence>
<dbReference type="RefSeq" id="WP_058888045.1">
    <property type="nucleotide sequence ID" value="NZ_JACJIH010000001.1"/>
</dbReference>
<keyword evidence="3" id="KW-0378">Hydrolase</keyword>
<gene>
    <name evidence="2" type="ORF">AVL63_12130</name>
    <name evidence="3" type="ORF">HNR24_001782</name>
</gene>